<gene>
    <name evidence="1" type="ORF">ASIM_LOCUS6395</name>
</gene>
<sequence length="69" mass="7870">MLEMGAVYLPVTENWRKFYVNCERDASNQNQYAAHGVIRIAKELSENLLQSERFVQGSGSQTLVFCSQL</sequence>
<dbReference type="AlphaFoldDB" id="A0A0M3JG71"/>
<accession>A0A0M3JG71</accession>
<keyword evidence="2" id="KW-1185">Reference proteome</keyword>
<reference evidence="1 2" key="2">
    <citation type="submission" date="2018-11" db="EMBL/GenBank/DDBJ databases">
        <authorList>
            <consortium name="Pathogen Informatics"/>
        </authorList>
    </citation>
    <scope>NUCLEOTIDE SEQUENCE [LARGE SCALE GENOMIC DNA]</scope>
</reference>
<evidence type="ECO:0000313" key="3">
    <source>
        <dbReference type="WBParaSite" id="ASIM_0000662601-mRNA-1"/>
    </source>
</evidence>
<proteinExistence type="predicted"/>
<evidence type="ECO:0000313" key="2">
    <source>
        <dbReference type="Proteomes" id="UP000267096"/>
    </source>
</evidence>
<dbReference type="WBParaSite" id="ASIM_0000662601-mRNA-1">
    <property type="protein sequence ID" value="ASIM_0000662601-mRNA-1"/>
    <property type="gene ID" value="ASIM_0000662601"/>
</dbReference>
<protein>
    <submittedName>
        <fullName evidence="3">IMS_C domain-containing protein</fullName>
    </submittedName>
</protein>
<dbReference type="EMBL" id="UYRR01013845">
    <property type="protein sequence ID" value="VDK26966.1"/>
    <property type="molecule type" value="Genomic_DNA"/>
</dbReference>
<organism evidence="3">
    <name type="scientific">Anisakis simplex</name>
    <name type="common">Herring worm</name>
    <dbReference type="NCBI Taxonomy" id="6269"/>
    <lineage>
        <taxon>Eukaryota</taxon>
        <taxon>Metazoa</taxon>
        <taxon>Ecdysozoa</taxon>
        <taxon>Nematoda</taxon>
        <taxon>Chromadorea</taxon>
        <taxon>Rhabditida</taxon>
        <taxon>Spirurina</taxon>
        <taxon>Ascaridomorpha</taxon>
        <taxon>Ascaridoidea</taxon>
        <taxon>Anisakidae</taxon>
        <taxon>Anisakis</taxon>
        <taxon>Anisakis simplex complex</taxon>
    </lineage>
</organism>
<name>A0A0M3JG71_ANISI</name>
<evidence type="ECO:0000313" key="1">
    <source>
        <dbReference type="EMBL" id="VDK26966.1"/>
    </source>
</evidence>
<reference evidence="3" key="1">
    <citation type="submission" date="2017-02" db="UniProtKB">
        <authorList>
            <consortium name="WormBaseParasite"/>
        </authorList>
    </citation>
    <scope>IDENTIFICATION</scope>
</reference>
<dbReference type="Proteomes" id="UP000267096">
    <property type="component" value="Unassembled WGS sequence"/>
</dbReference>